<keyword evidence="5 9" id="KW-0963">Cytoplasm</keyword>
<evidence type="ECO:0000259" key="11">
    <source>
        <dbReference type="Pfam" id="PF13393"/>
    </source>
</evidence>
<feature type="domain" description="Class II Histidinyl-tRNA synthetase (HisRS)-like catalytic core" evidence="11">
    <location>
        <begin position="9"/>
        <end position="314"/>
    </location>
</feature>
<comment type="subunit">
    <text evidence="9">Heteromultimer composed of HisG and HisZ subunits.</text>
</comment>
<keyword evidence="13" id="KW-1185">Reference proteome</keyword>
<comment type="pathway">
    <text evidence="2 9">Amino-acid biosynthesis; L-histidine biosynthesis; L-histidine from 5-phospho-alpha-D-ribose 1-diphosphate: step 1/9.</text>
</comment>
<feature type="binding site" evidence="10">
    <location>
        <position position="124"/>
    </location>
    <ligand>
        <name>L-histidine</name>
        <dbReference type="ChEBI" id="CHEBI:57595"/>
    </ligand>
</feature>
<keyword evidence="12" id="KW-0808">Transferase</keyword>
<evidence type="ECO:0000256" key="5">
    <source>
        <dbReference type="ARBA" id="ARBA00022490"/>
    </source>
</evidence>
<name>A0A380NLV7_9FIRM</name>
<dbReference type="InterPro" id="IPR045864">
    <property type="entry name" value="aa-tRNA-synth_II/BPL/LPL"/>
</dbReference>
<comment type="function">
    <text evidence="8 9">Required for the first step of histidine biosynthesis. May allow the feedback regulation of ATP phosphoribosyltransferase activity by histidine.</text>
</comment>
<dbReference type="GO" id="GO:0006427">
    <property type="term" value="P:histidyl-tRNA aminoacylation"/>
    <property type="evidence" value="ECO:0007669"/>
    <property type="project" value="TreeGrafter"/>
</dbReference>
<dbReference type="EMBL" id="UHIO01000001">
    <property type="protein sequence ID" value="SUP44029.1"/>
    <property type="molecule type" value="Genomic_DNA"/>
</dbReference>
<dbReference type="InterPro" id="IPR004517">
    <property type="entry name" value="HisZ"/>
</dbReference>
<dbReference type="HAMAP" id="MF_00125">
    <property type="entry name" value="HisZ"/>
    <property type="match status" value="1"/>
</dbReference>
<evidence type="ECO:0000313" key="12">
    <source>
        <dbReference type="EMBL" id="SUP44029.1"/>
    </source>
</evidence>
<dbReference type="GO" id="GO:0140096">
    <property type="term" value="F:catalytic activity, acting on a protein"/>
    <property type="evidence" value="ECO:0007669"/>
    <property type="project" value="UniProtKB-ARBA"/>
</dbReference>
<comment type="miscellaneous">
    <text evidence="9">This function is generally fulfilled by the C-terminal part of HisG, which is missing in some bacteria such as this one.</text>
</comment>
<comment type="subcellular location">
    <subcellularLocation>
        <location evidence="1 9">Cytoplasm</location>
    </subcellularLocation>
</comment>
<evidence type="ECO:0000256" key="3">
    <source>
        <dbReference type="ARBA" id="ARBA00005539"/>
    </source>
</evidence>
<evidence type="ECO:0000256" key="7">
    <source>
        <dbReference type="ARBA" id="ARBA00023102"/>
    </source>
</evidence>
<feature type="binding site" evidence="10">
    <location>
        <begin position="268"/>
        <end position="269"/>
    </location>
    <ligand>
        <name>L-histidine</name>
        <dbReference type="ChEBI" id="CHEBI:57595"/>
    </ligand>
</feature>
<dbReference type="OrthoDB" id="9801867at2"/>
<dbReference type="RefSeq" id="WP_115310599.1">
    <property type="nucleotide sequence ID" value="NZ_UHIO01000001.1"/>
</dbReference>
<evidence type="ECO:0000313" key="13">
    <source>
        <dbReference type="Proteomes" id="UP000255367"/>
    </source>
</evidence>
<dbReference type="Gene3D" id="3.30.930.10">
    <property type="entry name" value="Bira Bifunctional Protein, Domain 2"/>
    <property type="match status" value="1"/>
</dbReference>
<dbReference type="InterPro" id="IPR041715">
    <property type="entry name" value="HisRS-like_core"/>
</dbReference>
<gene>
    <name evidence="9 12" type="primary">hisZ</name>
    <name evidence="12" type="ORF">NCTC12020_01466</name>
</gene>
<evidence type="ECO:0000256" key="10">
    <source>
        <dbReference type="PIRSR" id="PIRSR001549-1"/>
    </source>
</evidence>
<reference evidence="12 13" key="1">
    <citation type="submission" date="2018-06" db="EMBL/GenBank/DDBJ databases">
        <authorList>
            <consortium name="Pathogen Informatics"/>
            <person name="Doyle S."/>
        </authorList>
    </citation>
    <scope>NUCLEOTIDE SEQUENCE [LARGE SCALE GENOMIC DNA]</scope>
    <source>
        <strain evidence="12 13">NCTC12020</strain>
    </source>
</reference>
<dbReference type="PANTHER" id="PTHR43707">
    <property type="entry name" value="HISTIDYL-TRNA SYNTHETASE"/>
    <property type="match status" value="1"/>
</dbReference>
<dbReference type="GO" id="GO:0004821">
    <property type="term" value="F:histidine-tRNA ligase activity"/>
    <property type="evidence" value="ECO:0007669"/>
    <property type="project" value="TreeGrafter"/>
</dbReference>
<dbReference type="PANTHER" id="PTHR43707:SF6">
    <property type="entry name" value="ATP PHOSPHORIBOSYLTRANSFERASE REGULATORY SUBUNIT"/>
    <property type="match status" value="1"/>
</dbReference>
<feature type="binding site" evidence="10">
    <location>
        <position position="120"/>
    </location>
    <ligand>
        <name>L-histidine</name>
        <dbReference type="ChEBI" id="CHEBI:57595"/>
    </ligand>
</feature>
<dbReference type="GO" id="GO:0016757">
    <property type="term" value="F:glycosyltransferase activity"/>
    <property type="evidence" value="ECO:0007669"/>
    <property type="project" value="UniProtKB-KW"/>
</dbReference>
<dbReference type="InterPro" id="IPR004516">
    <property type="entry name" value="HisRS/HisZ"/>
</dbReference>
<dbReference type="UniPathway" id="UPA00031">
    <property type="reaction ID" value="UER00006"/>
</dbReference>
<proteinExistence type="inferred from homology"/>
<evidence type="ECO:0000256" key="9">
    <source>
        <dbReference type="HAMAP-Rule" id="MF_00125"/>
    </source>
</evidence>
<accession>A0A380NLV7</accession>
<sequence>MKQKRLPQGFRDEFGEEAQKKALLSNLMSKCFYKRGYTKIITPLIEYKNVFDDYDLAIQQKLYELVDNSQDRLVVRPDLTLPIARFLANIQVSLPKKFYYIGDVLAMNQAHRGWANQVTQAGIELVGYESNRAELECLLVINQVNRLLLNNQLYLELSDARFAPTIVDALGLTVAEEEVLFEALFNKNVPQYERIIEGYAENALYPLLVVWPRLFGSVEEVQQELNQVILPMAAQRIVNGLMELAKTVQYMSNQQVRLDLSSRPPQPYYTGLTFRGYVDEVASYIVSGGRYDQLLANFQKEPTCAVGMAFDLDVLSDVAQMEVPKAKPILVYYEKEAWAKATAYLVNHPAYSLVLADTLEEAREQAIRENAVLYVVSQEGVSEDA</sequence>
<evidence type="ECO:0000256" key="4">
    <source>
        <dbReference type="ARBA" id="ARBA00020397"/>
    </source>
</evidence>
<evidence type="ECO:0000256" key="2">
    <source>
        <dbReference type="ARBA" id="ARBA00004667"/>
    </source>
</evidence>
<keyword evidence="6 9" id="KW-0028">Amino-acid biosynthesis</keyword>
<keyword evidence="7 9" id="KW-0368">Histidine biosynthesis</keyword>
<dbReference type="SUPFAM" id="SSF55681">
    <property type="entry name" value="Class II aaRS and biotin synthetases"/>
    <property type="match status" value="1"/>
</dbReference>
<evidence type="ECO:0000256" key="6">
    <source>
        <dbReference type="ARBA" id="ARBA00022605"/>
    </source>
</evidence>
<keyword evidence="12" id="KW-0328">Glycosyltransferase</keyword>
<dbReference type="Pfam" id="PF13393">
    <property type="entry name" value="tRNA-synt_His"/>
    <property type="match status" value="1"/>
</dbReference>
<comment type="similarity">
    <text evidence="3 9">Belongs to the class-II aminoacyl-tRNA synthetase family. HisZ subfamily.</text>
</comment>
<evidence type="ECO:0000256" key="1">
    <source>
        <dbReference type="ARBA" id="ARBA00004496"/>
    </source>
</evidence>
<dbReference type="GO" id="GO:0005737">
    <property type="term" value="C:cytoplasm"/>
    <property type="evidence" value="ECO:0007669"/>
    <property type="project" value="UniProtKB-SubCell"/>
</dbReference>
<dbReference type="AlphaFoldDB" id="A0A380NLV7"/>
<protein>
    <recommendedName>
        <fullName evidence="4 9">ATP phosphoribosyltransferase regulatory subunit</fullName>
    </recommendedName>
</protein>
<organism evidence="12 13">
    <name type="scientific">Veillonella criceti</name>
    <dbReference type="NCBI Taxonomy" id="103891"/>
    <lineage>
        <taxon>Bacteria</taxon>
        <taxon>Bacillati</taxon>
        <taxon>Bacillota</taxon>
        <taxon>Negativicutes</taxon>
        <taxon>Veillonellales</taxon>
        <taxon>Veillonellaceae</taxon>
        <taxon>Veillonella</taxon>
    </lineage>
</organism>
<feature type="binding site" evidence="10">
    <location>
        <begin position="78"/>
        <end position="80"/>
    </location>
    <ligand>
        <name>L-histidine</name>
        <dbReference type="ChEBI" id="CHEBI:57595"/>
    </ligand>
</feature>
<dbReference type="PIRSF" id="PIRSF001549">
    <property type="entry name" value="His-tRNA_synth"/>
    <property type="match status" value="1"/>
</dbReference>
<dbReference type="Proteomes" id="UP000255367">
    <property type="component" value="Unassembled WGS sequence"/>
</dbReference>
<evidence type="ECO:0000256" key="8">
    <source>
        <dbReference type="ARBA" id="ARBA00025246"/>
    </source>
</evidence>
<dbReference type="GO" id="GO:0000105">
    <property type="term" value="P:L-histidine biosynthetic process"/>
    <property type="evidence" value="ECO:0007669"/>
    <property type="project" value="UniProtKB-UniRule"/>
</dbReference>